<dbReference type="Proteomes" id="UP001476798">
    <property type="component" value="Unassembled WGS sequence"/>
</dbReference>
<reference evidence="1 2" key="1">
    <citation type="submission" date="2021-06" db="EMBL/GenBank/DDBJ databases">
        <authorList>
            <person name="Palmer J.M."/>
        </authorList>
    </citation>
    <scope>NUCLEOTIDE SEQUENCE [LARGE SCALE GENOMIC DNA]</scope>
    <source>
        <strain evidence="1 2">GA_2019</strain>
        <tissue evidence="1">Muscle</tissue>
    </source>
</reference>
<sequence>MWVKLNLTEEKDGEEGEGKMKLYGGDLWKLKPPSHTLLLVLSGLPSRYKPWPGAQLGLPTEGFWPNTGRSKTH</sequence>
<dbReference type="EMBL" id="JAHRIO010080039">
    <property type="protein sequence ID" value="MEQ2183853.1"/>
    <property type="molecule type" value="Genomic_DNA"/>
</dbReference>
<accession>A0ABV0PK89</accession>
<keyword evidence="2" id="KW-1185">Reference proteome</keyword>
<gene>
    <name evidence="1" type="ORF">GOODEAATRI_002184</name>
</gene>
<organism evidence="1 2">
    <name type="scientific">Goodea atripinnis</name>
    <dbReference type="NCBI Taxonomy" id="208336"/>
    <lineage>
        <taxon>Eukaryota</taxon>
        <taxon>Metazoa</taxon>
        <taxon>Chordata</taxon>
        <taxon>Craniata</taxon>
        <taxon>Vertebrata</taxon>
        <taxon>Euteleostomi</taxon>
        <taxon>Actinopterygii</taxon>
        <taxon>Neopterygii</taxon>
        <taxon>Teleostei</taxon>
        <taxon>Neoteleostei</taxon>
        <taxon>Acanthomorphata</taxon>
        <taxon>Ovalentaria</taxon>
        <taxon>Atherinomorphae</taxon>
        <taxon>Cyprinodontiformes</taxon>
        <taxon>Goodeidae</taxon>
        <taxon>Goodea</taxon>
    </lineage>
</organism>
<comment type="caution">
    <text evidence="1">The sequence shown here is derived from an EMBL/GenBank/DDBJ whole genome shotgun (WGS) entry which is preliminary data.</text>
</comment>
<evidence type="ECO:0000313" key="1">
    <source>
        <dbReference type="EMBL" id="MEQ2183853.1"/>
    </source>
</evidence>
<evidence type="ECO:0000313" key="2">
    <source>
        <dbReference type="Proteomes" id="UP001476798"/>
    </source>
</evidence>
<proteinExistence type="predicted"/>
<protein>
    <submittedName>
        <fullName evidence="1">Uncharacterized protein</fullName>
    </submittedName>
</protein>
<name>A0ABV0PK89_9TELE</name>